<evidence type="ECO:0000313" key="6">
    <source>
        <dbReference type="EMBL" id="PWZ67651.1"/>
    </source>
</evidence>
<keyword evidence="1" id="KW-0678">Repressor</keyword>
<keyword evidence="2" id="KW-0805">Transcription regulation</keyword>
<dbReference type="PANTHER" id="PTHR30146">
    <property type="entry name" value="LACI-RELATED TRANSCRIPTIONAL REPRESSOR"/>
    <property type="match status" value="1"/>
</dbReference>
<dbReference type="SUPFAM" id="SSF53822">
    <property type="entry name" value="Periplasmic binding protein-like I"/>
    <property type="match status" value="1"/>
</dbReference>
<name>A0A317YN74_STAPS</name>
<dbReference type="Proteomes" id="UP000246800">
    <property type="component" value="Unassembled WGS sequence"/>
</dbReference>
<feature type="non-terminal residue" evidence="6">
    <location>
        <position position="1"/>
    </location>
</feature>
<dbReference type="AlphaFoldDB" id="A0A317YN74"/>
<reference evidence="6 7" key="1">
    <citation type="journal article" date="2018" name="Vet. Microbiol.">
        <title>Clonal diversity and geographic distribution of methicillin-resistant Staphylococcus pseudintermedius from Australian animals: Discovery of novel sequence types.</title>
        <authorList>
            <person name="Worthing K.A."/>
            <person name="Abraham S."/>
            <person name="Coombs G.W."/>
            <person name="Pang S."/>
            <person name="Saputra S."/>
            <person name="Jordan D."/>
            <person name="Trott D.J."/>
            <person name="Norris J.M."/>
        </authorList>
    </citation>
    <scope>NUCLEOTIDE SEQUENCE [LARGE SCALE GENOMIC DNA]</scope>
    <source>
        <strain evidence="6 7">ST525 1</strain>
    </source>
</reference>
<keyword evidence="4" id="KW-0804">Transcription</keyword>
<dbReference type="PANTHER" id="PTHR30146:SF148">
    <property type="entry name" value="HTH-TYPE TRANSCRIPTIONAL REPRESSOR PURR-RELATED"/>
    <property type="match status" value="1"/>
</dbReference>
<evidence type="ECO:0000259" key="5">
    <source>
        <dbReference type="Pfam" id="PF13377"/>
    </source>
</evidence>
<evidence type="ECO:0000313" key="7">
    <source>
        <dbReference type="Proteomes" id="UP000246800"/>
    </source>
</evidence>
<dbReference type="GO" id="GO:0000976">
    <property type="term" value="F:transcription cis-regulatory region binding"/>
    <property type="evidence" value="ECO:0007669"/>
    <property type="project" value="TreeGrafter"/>
</dbReference>
<gene>
    <name evidence="6" type="ORF">DD902_15580</name>
</gene>
<proteinExistence type="predicted"/>
<evidence type="ECO:0000256" key="2">
    <source>
        <dbReference type="ARBA" id="ARBA00023015"/>
    </source>
</evidence>
<dbReference type="InterPro" id="IPR028082">
    <property type="entry name" value="Peripla_BP_I"/>
</dbReference>
<dbReference type="RefSeq" id="WP_146699770.1">
    <property type="nucleotide sequence ID" value="NZ_QEIT01000666.1"/>
</dbReference>
<evidence type="ECO:0000256" key="1">
    <source>
        <dbReference type="ARBA" id="ARBA00022491"/>
    </source>
</evidence>
<dbReference type="Gene3D" id="3.40.50.2300">
    <property type="match status" value="2"/>
</dbReference>
<feature type="domain" description="Transcriptional regulator LacI/GalR-like sensor" evidence="5">
    <location>
        <begin position="24"/>
        <end position="120"/>
    </location>
</feature>
<evidence type="ECO:0000256" key="3">
    <source>
        <dbReference type="ARBA" id="ARBA00023125"/>
    </source>
</evidence>
<feature type="non-terminal residue" evidence="6">
    <location>
        <position position="120"/>
    </location>
</feature>
<keyword evidence="3" id="KW-0238">DNA-binding</keyword>
<organism evidence="6 7">
    <name type="scientific">Staphylococcus pseudintermedius</name>
    <dbReference type="NCBI Taxonomy" id="283734"/>
    <lineage>
        <taxon>Bacteria</taxon>
        <taxon>Bacillati</taxon>
        <taxon>Bacillota</taxon>
        <taxon>Bacilli</taxon>
        <taxon>Bacillales</taxon>
        <taxon>Staphylococcaceae</taxon>
        <taxon>Staphylococcus</taxon>
        <taxon>Staphylococcus intermedius group</taxon>
    </lineage>
</organism>
<dbReference type="Pfam" id="PF13377">
    <property type="entry name" value="Peripla_BP_3"/>
    <property type="match status" value="1"/>
</dbReference>
<dbReference type="InterPro" id="IPR046335">
    <property type="entry name" value="LacI/GalR-like_sensor"/>
</dbReference>
<dbReference type="GO" id="GO:0003700">
    <property type="term" value="F:DNA-binding transcription factor activity"/>
    <property type="evidence" value="ECO:0007669"/>
    <property type="project" value="TreeGrafter"/>
</dbReference>
<dbReference type="EMBL" id="QEIT01000666">
    <property type="protein sequence ID" value="PWZ67651.1"/>
    <property type="molecule type" value="Genomic_DNA"/>
</dbReference>
<protein>
    <submittedName>
        <fullName evidence="6">LacI family transcriptional regulator</fullName>
    </submittedName>
</protein>
<sequence length="120" mass="13287">DQNDHQGYTDFVRTNEYQGGQLAAQHLIELGHNNMMIVAPYDMMANMSTRVAGFVDTLRANQLPEPQIVHTELSKRGGLTIVDDIMVQSATEIFPINDELAIGILRGLIEHGISIPKDIS</sequence>
<evidence type="ECO:0000256" key="4">
    <source>
        <dbReference type="ARBA" id="ARBA00023163"/>
    </source>
</evidence>
<accession>A0A317YN74</accession>
<comment type="caution">
    <text evidence="6">The sequence shown here is derived from an EMBL/GenBank/DDBJ whole genome shotgun (WGS) entry which is preliminary data.</text>
</comment>